<dbReference type="OrthoDB" id="4032152at2759"/>
<dbReference type="InterPro" id="IPR038279">
    <property type="entry name" value="Ndc10_dom2_sf"/>
</dbReference>
<dbReference type="EMBL" id="LT598480">
    <property type="protein sequence ID" value="SCV04542.1"/>
    <property type="molecule type" value="Genomic_DNA"/>
</dbReference>
<name>A0A1G4KJ06_9SACH</name>
<feature type="compositionally biased region" description="Acidic residues" evidence="2">
    <location>
        <begin position="581"/>
        <end position="600"/>
    </location>
</feature>
<organism evidence="6 7">
    <name type="scientific">Lachancea meyersii CBS 8951</name>
    <dbReference type="NCBI Taxonomy" id="1266667"/>
    <lineage>
        <taxon>Eukaryota</taxon>
        <taxon>Fungi</taxon>
        <taxon>Dikarya</taxon>
        <taxon>Ascomycota</taxon>
        <taxon>Saccharomycotina</taxon>
        <taxon>Saccharomycetes</taxon>
        <taxon>Saccharomycetales</taxon>
        <taxon>Saccharomycetaceae</taxon>
        <taxon>Lachancea</taxon>
    </lineage>
</organism>
<keyword evidence="7" id="KW-1185">Reference proteome</keyword>
<dbReference type="Pfam" id="PF16787">
    <property type="entry name" value="NDC10_II"/>
    <property type="match status" value="1"/>
</dbReference>
<dbReference type="Gene3D" id="1.10.443.20">
    <property type="entry name" value="Centromere DNA-binding protein complex CBF3 subunit, domain 2"/>
    <property type="match status" value="1"/>
</dbReference>
<dbReference type="Pfam" id="PF12550">
    <property type="entry name" value="GCR1_C"/>
    <property type="match status" value="1"/>
</dbReference>
<accession>A0A1G4KJ06</accession>
<evidence type="ECO:0000259" key="3">
    <source>
        <dbReference type="Pfam" id="PF12550"/>
    </source>
</evidence>
<dbReference type="Pfam" id="PF21400">
    <property type="entry name" value="Ndc10_N"/>
    <property type="match status" value="1"/>
</dbReference>
<feature type="region of interest" description="Disordered" evidence="2">
    <location>
        <begin position="542"/>
        <end position="606"/>
    </location>
</feature>
<dbReference type="InterPro" id="IPR031872">
    <property type="entry name" value="NDC10_II"/>
</dbReference>
<dbReference type="Proteomes" id="UP000191144">
    <property type="component" value="Chromosome H"/>
</dbReference>
<dbReference type="InterPro" id="IPR022210">
    <property type="entry name" value="TF_GCR1-like"/>
</dbReference>
<evidence type="ECO:0000259" key="5">
    <source>
        <dbReference type="Pfam" id="PF21400"/>
    </source>
</evidence>
<proteinExistence type="predicted"/>
<evidence type="ECO:0000259" key="4">
    <source>
        <dbReference type="Pfam" id="PF16787"/>
    </source>
</evidence>
<reference evidence="7" key="1">
    <citation type="submission" date="2016-03" db="EMBL/GenBank/DDBJ databases">
        <authorList>
            <person name="Devillers Hugo."/>
        </authorList>
    </citation>
    <scope>NUCLEOTIDE SEQUENCE [LARGE SCALE GENOMIC DNA]</scope>
</reference>
<keyword evidence="1" id="KW-0238">DNA-binding</keyword>
<gene>
    <name evidence="6" type="ORF">LAME_0H19262G</name>
</gene>
<feature type="domain" description="Transcription activator GCR1-like" evidence="3">
    <location>
        <begin position="696"/>
        <end position="778"/>
    </location>
</feature>
<dbReference type="GO" id="GO:0003677">
    <property type="term" value="F:DNA binding"/>
    <property type="evidence" value="ECO:0007669"/>
    <property type="project" value="UniProtKB-KW"/>
</dbReference>
<feature type="domain" description="Ndc10" evidence="4">
    <location>
        <begin position="132"/>
        <end position="427"/>
    </location>
</feature>
<evidence type="ECO:0000256" key="1">
    <source>
        <dbReference type="ARBA" id="ARBA00023125"/>
    </source>
</evidence>
<dbReference type="Gene3D" id="1.10.150.130">
    <property type="match status" value="1"/>
</dbReference>
<evidence type="ECO:0000313" key="7">
    <source>
        <dbReference type="Proteomes" id="UP000191144"/>
    </source>
</evidence>
<protein>
    <submittedName>
        <fullName evidence="6">LAME_0H19262g1_1</fullName>
    </submittedName>
</protein>
<dbReference type="InterPro" id="IPR049055">
    <property type="entry name" value="NDC10_N"/>
</dbReference>
<evidence type="ECO:0000313" key="6">
    <source>
        <dbReference type="EMBL" id="SCV04542.1"/>
    </source>
</evidence>
<sequence length="805" mass="93301">MDPELQIKALVDTLAPRTAHQYKLYHTKYLQWCRDNRLVRSPVADHPYKDVIVTATLVHWFILSKFVCAKDSQLTVSVLRKMISAFKFLHRVCKAYEPEYPYDLDYEYLEGVARLHVSACAEKSPISPLDIVSSNMWSPHGKRFSEKYFKGGIEKLRFLADFHIQQYWHLNFADRSRLTLGDLLAPQESQILLVDRVSEDSPSTIQRLALLRQNTPWKCPLTTLAAYFFLRFYGVSKYYRGDGFPDLLESDNWRFLPIIRGKFIDKYPREETMANYYADVFRTCHLSYKRREYFYNKTADNCQYPRVRRSEFEDLQDLGNGKQNTFFPENIGIDFLRHMNGVPVYEPAGPVDDHSISAIPQSLLVQVFPEVESYKRAAGKLSDDSKRFLKVLELLRDCLVAALPLINHFYPEHDLLRDSVFQSTEFQSFCRQKIEELRAKDELQQYEPESFDLNNTVQASNPVEIQTIASKPSAELTQQEAESESLHTFLRDQTFRMVQYQTATNFHLLLQSLSRVFEKLETKKSTREYILYQLGSLEQSLQERITQSSPDDVKQEADSSADTLAPSKPPDASQQPALYDSDAEDDEDYKEDGFEGDPNNDDGNTNLQSELQTLVSQVMDVKFKDAIEKQTYEIESRVQQLVAAQVKEEVRKQLAHLMNRDSPSLTPQPTATTILAPKRARDDEEEQLEQSREAQFALSSSLDSIEDVVLEWFTPNPEMGNECVHTMNRKFGKTWRTASTETSDLYRQRKLIVEFYICLVNQRKMDRYKAVAVCENLRGSETLEAFGNKLRQWKKLHNNNFDGLG</sequence>
<evidence type="ECO:0000256" key="2">
    <source>
        <dbReference type="SAM" id="MobiDB-lite"/>
    </source>
</evidence>
<feature type="domain" description="NDC10 N-terminal" evidence="5">
    <location>
        <begin position="5"/>
        <end position="116"/>
    </location>
</feature>
<dbReference type="AlphaFoldDB" id="A0A1G4KJ06"/>
<dbReference type="InterPro" id="IPR010998">
    <property type="entry name" value="Integrase_recombinase_N"/>
</dbReference>